<protein>
    <submittedName>
        <fullName evidence="3">Heparinase</fullName>
    </submittedName>
</protein>
<evidence type="ECO:0000256" key="1">
    <source>
        <dbReference type="ARBA" id="ARBA00004196"/>
    </source>
</evidence>
<dbReference type="Gene3D" id="2.70.98.70">
    <property type="match status" value="1"/>
</dbReference>
<name>A0A3B0C0P8_9FLAO</name>
<sequence>MWLIWKGAMTIGKPIRNSKGLMMIRYPVLTLLLFCLSVHLSLSQTFENLVEEHPRLFITSNIINDIKKRTDSDTRYAFIHEQILRNCDSLLTMSPAQEIKEGRRLLEVSRTYLKRILYLAYAYRITGQRPYFEKAKQEMLAASAFSSWNPSHYLDVAEMAMGLAIGYDWLFHDLSTAERETIASALLEKGIRTSIDKTLEHGWISSSNNWNPVCHGGLTAAAIAIFDFAPDVCTTVIKRSIEHVPEAMKEYAANGNYPEGPMYWSYGTTYNVLLVAALQTAFASDFGLLSKPGFLETANYYRHVIGPSGLYFNYSDSREIPGLNSAQFYFSKEMESPELLWQEMDILESYRNGERNFKASGISNRFLPFILLWSLDMPEVRSSNENQYIAHGTTPIAIYRSAWSDSALYLGIKAGSPSANHAHMDIGSFVFEKHGIRWAMDLGLQGYHSLESLGLGIWKKDRGSDRWKVFRNNVFSHNTLVVNDSLQNPDAFATIEKIEDDTHAFKAAINLSEIYTPQLASARRTFEVSQDQELVITDSLRTTETSNATIRWAFVTPAEVEIAKDGRAAYLSKEGQSITVKLLRPEDTSFKIYKTDPPPSDFDASNPGTRLLGFEVFSTKDSKEIIQVKLK</sequence>
<comment type="subcellular location">
    <subcellularLocation>
        <location evidence="1">Cell envelope</location>
    </subcellularLocation>
</comment>
<comment type="caution">
    <text evidence="3">The sequence shown here is derived from an EMBL/GenBank/DDBJ whole genome shotgun (WGS) entry which is preliminary data.</text>
</comment>
<feature type="domain" description="Heparinase II/III-like C-terminal" evidence="2">
    <location>
        <begin position="404"/>
        <end position="576"/>
    </location>
</feature>
<dbReference type="Proteomes" id="UP000276603">
    <property type="component" value="Unassembled WGS sequence"/>
</dbReference>
<evidence type="ECO:0000259" key="2">
    <source>
        <dbReference type="Pfam" id="PF07940"/>
    </source>
</evidence>
<dbReference type="EMBL" id="RBCJ01000003">
    <property type="protein sequence ID" value="RKN79595.1"/>
    <property type="molecule type" value="Genomic_DNA"/>
</dbReference>
<dbReference type="InterPro" id="IPR012480">
    <property type="entry name" value="Hepar_II_III_C"/>
</dbReference>
<proteinExistence type="predicted"/>
<evidence type="ECO:0000313" key="4">
    <source>
        <dbReference type="Proteomes" id="UP000276603"/>
    </source>
</evidence>
<dbReference type="InterPro" id="IPR008929">
    <property type="entry name" value="Chondroitin_lyas"/>
</dbReference>
<organism evidence="3 4">
    <name type="scientific">Ulvibacterium marinum</name>
    <dbReference type="NCBI Taxonomy" id="2419782"/>
    <lineage>
        <taxon>Bacteria</taxon>
        <taxon>Pseudomonadati</taxon>
        <taxon>Bacteroidota</taxon>
        <taxon>Flavobacteriia</taxon>
        <taxon>Flavobacteriales</taxon>
        <taxon>Flavobacteriaceae</taxon>
        <taxon>Ulvibacterium</taxon>
    </lineage>
</organism>
<dbReference type="SUPFAM" id="SSF48230">
    <property type="entry name" value="Chondroitin AC/alginate lyase"/>
    <property type="match status" value="1"/>
</dbReference>
<evidence type="ECO:0000313" key="3">
    <source>
        <dbReference type="EMBL" id="RKN79595.1"/>
    </source>
</evidence>
<gene>
    <name evidence="3" type="ORF">D7Z94_14965</name>
</gene>
<accession>A0A3B0C0P8</accession>
<dbReference type="GO" id="GO:0030313">
    <property type="term" value="C:cell envelope"/>
    <property type="evidence" value="ECO:0007669"/>
    <property type="project" value="UniProtKB-SubCell"/>
</dbReference>
<dbReference type="AlphaFoldDB" id="A0A3B0C0P8"/>
<dbReference type="PANTHER" id="PTHR38045:SF1">
    <property type="entry name" value="HEPARINASE II_III-LIKE PROTEIN"/>
    <property type="match status" value="1"/>
</dbReference>
<dbReference type="GO" id="GO:0016829">
    <property type="term" value="F:lyase activity"/>
    <property type="evidence" value="ECO:0007669"/>
    <property type="project" value="InterPro"/>
</dbReference>
<dbReference type="PANTHER" id="PTHR38045">
    <property type="entry name" value="CHROMOSOME 1, WHOLE GENOME SHOTGUN SEQUENCE"/>
    <property type="match status" value="1"/>
</dbReference>
<dbReference type="Pfam" id="PF07940">
    <property type="entry name" value="Hepar_II_III_C"/>
    <property type="match status" value="1"/>
</dbReference>
<dbReference type="Gene3D" id="1.50.10.100">
    <property type="entry name" value="Chondroitin AC/alginate lyase"/>
    <property type="match status" value="1"/>
</dbReference>
<reference evidence="3 4" key="1">
    <citation type="submission" date="2018-10" db="EMBL/GenBank/DDBJ databases">
        <title>Ulvibacterium marinum gen. nov., sp. nov., a novel marine bacterium of the family Flavobacteriaceae, isolated from a culture of the green alga Ulva prolifera.</title>
        <authorList>
            <person name="Zhang Z."/>
        </authorList>
    </citation>
    <scope>NUCLEOTIDE SEQUENCE [LARGE SCALE GENOMIC DNA]</scope>
    <source>
        <strain evidence="3 4">CCMM003</strain>
    </source>
</reference>
<keyword evidence="4" id="KW-1185">Reference proteome</keyword>